<dbReference type="EMBL" id="JBBPHU010000005">
    <property type="protein sequence ID" value="KAK7517386.1"/>
    <property type="molecule type" value="Genomic_DNA"/>
</dbReference>
<name>A0ABR1KLM1_9PEZI</name>
<dbReference type="Proteomes" id="UP001363622">
    <property type="component" value="Unassembled WGS sequence"/>
</dbReference>
<evidence type="ECO:0000313" key="3">
    <source>
        <dbReference type="Proteomes" id="UP001363622"/>
    </source>
</evidence>
<feature type="transmembrane region" description="Helical" evidence="1">
    <location>
        <begin position="46"/>
        <end position="64"/>
    </location>
</feature>
<keyword evidence="1" id="KW-0472">Membrane</keyword>
<gene>
    <name evidence="2" type="ORF">IWZ03DRAFT_376052</name>
</gene>
<accession>A0ABR1KLM1</accession>
<evidence type="ECO:0000313" key="2">
    <source>
        <dbReference type="EMBL" id="KAK7517386.1"/>
    </source>
</evidence>
<organism evidence="2 3">
    <name type="scientific">Phyllosticta citriasiana</name>
    <dbReference type="NCBI Taxonomy" id="595635"/>
    <lineage>
        <taxon>Eukaryota</taxon>
        <taxon>Fungi</taxon>
        <taxon>Dikarya</taxon>
        <taxon>Ascomycota</taxon>
        <taxon>Pezizomycotina</taxon>
        <taxon>Dothideomycetes</taxon>
        <taxon>Dothideomycetes incertae sedis</taxon>
        <taxon>Botryosphaeriales</taxon>
        <taxon>Phyllostictaceae</taxon>
        <taxon>Phyllosticta</taxon>
    </lineage>
</organism>
<feature type="transmembrane region" description="Helical" evidence="1">
    <location>
        <begin position="6"/>
        <end position="34"/>
    </location>
</feature>
<reference evidence="2 3" key="1">
    <citation type="submission" date="2024-04" db="EMBL/GenBank/DDBJ databases">
        <title>Phyllosticta paracitricarpa is synonymous to the EU quarantine fungus P. citricarpa based on phylogenomic analyses.</title>
        <authorList>
            <consortium name="Lawrence Berkeley National Laboratory"/>
            <person name="Van Ingen-Buijs V.A."/>
            <person name="Van Westerhoven A.C."/>
            <person name="Haridas S."/>
            <person name="Skiadas P."/>
            <person name="Martin F."/>
            <person name="Groenewald J.Z."/>
            <person name="Crous P.W."/>
            <person name="Seidl M.F."/>
        </authorList>
    </citation>
    <scope>NUCLEOTIDE SEQUENCE [LARGE SCALE GENOMIC DNA]</scope>
    <source>
        <strain evidence="2 3">CBS 123371</strain>
    </source>
</reference>
<comment type="caution">
    <text evidence="2">The sequence shown here is derived from an EMBL/GenBank/DDBJ whole genome shotgun (WGS) entry which is preliminary data.</text>
</comment>
<evidence type="ECO:0008006" key="4">
    <source>
        <dbReference type="Google" id="ProtNLM"/>
    </source>
</evidence>
<feature type="non-terminal residue" evidence="2">
    <location>
        <position position="1"/>
    </location>
</feature>
<keyword evidence="1" id="KW-0812">Transmembrane</keyword>
<protein>
    <recommendedName>
        <fullName evidence="4">Secreted protein</fullName>
    </recommendedName>
</protein>
<evidence type="ECO:0000256" key="1">
    <source>
        <dbReference type="SAM" id="Phobius"/>
    </source>
</evidence>
<sequence length="65" mass="6889">MGKSDSGGVFVTCFPVFPLVCPGLLVCLSVCSAVSGHDAVRHDKSCVFLSIPTYLSGVHAYMRLL</sequence>
<keyword evidence="1" id="KW-1133">Transmembrane helix</keyword>
<keyword evidence="3" id="KW-1185">Reference proteome</keyword>
<proteinExistence type="predicted"/>